<evidence type="ECO:0000256" key="3">
    <source>
        <dbReference type="ARBA" id="ARBA00022448"/>
    </source>
</evidence>
<dbReference type="InterPro" id="IPR006144">
    <property type="entry name" value="Secretion_HlyD_CS"/>
</dbReference>
<sequence>MMAGSTLTALRQAWRALRAAPAALKRSRDEYEFQPGYLEIVERPPAPWARATALLLIASVLLALGWAIFGFLDIHASSTGRLMVSSYTKVIQAHEAGEVSAIHVRDGQRVKAGEPLVALNPIGVDAELGELQAQLAFKLLERARAQALLNNDPLDSYQPPAGLNPEQVATARAQLASTWREISANLDSLRAEISINHANQRARSVEIVALGKLASNIRQRLNARRAMAAEQLMPQVELLEQEKEQLEVERSLAQQNAELQVLKAEAQNRVEQRDSFLARTQREQHDLLNSTHQDIAVLEQQLIRGRDRQRLQTLLAPVDGVVQQLAVHTLGGAVQPAQQLLVIVPEGAELDAEVMVLNKDVGFVRAGQPVEVKIDTFPYTRYGTLRGTVSHVSGDAIKDEQLGLVFPARIRLDRAAIAVGQEWLALQAGMSVTAEIRTGDRRVIDYLLSPIQQYQSEALRER</sequence>
<dbReference type="Gene3D" id="2.40.50.100">
    <property type="match status" value="1"/>
</dbReference>
<organism evidence="13 15">
    <name type="scientific">Pseudomonas baetica</name>
    <dbReference type="NCBI Taxonomy" id="674054"/>
    <lineage>
        <taxon>Bacteria</taxon>
        <taxon>Pseudomonadati</taxon>
        <taxon>Pseudomonadota</taxon>
        <taxon>Gammaproteobacteria</taxon>
        <taxon>Pseudomonadales</taxon>
        <taxon>Pseudomonadaceae</taxon>
        <taxon>Pseudomonas</taxon>
    </lineage>
</organism>
<accession>A0ABX4PXS3</accession>
<comment type="similarity">
    <text evidence="2 9">Belongs to the membrane fusion protein (MFP) (TC 8.A.1) family.</text>
</comment>
<feature type="domain" description="AprE-like beta-barrel" evidence="12">
    <location>
        <begin position="352"/>
        <end position="439"/>
    </location>
</feature>
<comment type="subcellular location">
    <subcellularLocation>
        <location evidence="1 9">Cell inner membrane</location>
        <topology evidence="1 9">Single-pass membrane protein</topology>
    </subcellularLocation>
</comment>
<evidence type="ECO:0000256" key="1">
    <source>
        <dbReference type="ARBA" id="ARBA00004377"/>
    </source>
</evidence>
<evidence type="ECO:0000313" key="15">
    <source>
        <dbReference type="Proteomes" id="UP000232455"/>
    </source>
</evidence>
<evidence type="ECO:0000256" key="2">
    <source>
        <dbReference type="ARBA" id="ARBA00009477"/>
    </source>
</evidence>
<proteinExistence type="inferred from homology"/>
<evidence type="ECO:0000256" key="5">
    <source>
        <dbReference type="ARBA" id="ARBA00022519"/>
    </source>
</evidence>
<evidence type="ECO:0000256" key="9">
    <source>
        <dbReference type="RuleBase" id="RU365093"/>
    </source>
</evidence>
<keyword evidence="10" id="KW-0175">Coiled coil</keyword>
<dbReference type="InterPro" id="IPR058982">
    <property type="entry name" value="Beta-barrel_AprE"/>
</dbReference>
<evidence type="ECO:0000256" key="10">
    <source>
        <dbReference type="SAM" id="Coils"/>
    </source>
</evidence>
<keyword evidence="6 9" id="KW-0812">Transmembrane</keyword>
<feature type="coiled-coil region" evidence="10">
    <location>
        <begin position="229"/>
        <end position="272"/>
    </location>
</feature>
<keyword evidence="5 9" id="KW-0997">Cell inner membrane</keyword>
<dbReference type="NCBIfam" id="TIGR01843">
    <property type="entry name" value="type_I_hlyD"/>
    <property type="match status" value="1"/>
</dbReference>
<protein>
    <recommendedName>
        <fullName evidence="9">Membrane fusion protein (MFP) family protein</fullName>
    </recommendedName>
</protein>
<evidence type="ECO:0000259" key="12">
    <source>
        <dbReference type="Pfam" id="PF26002"/>
    </source>
</evidence>
<name>A0ABX4PXS3_9PSED</name>
<dbReference type="EMBL" id="PHHE01000001">
    <property type="protein sequence ID" value="PKA73286.1"/>
    <property type="molecule type" value="Genomic_DNA"/>
</dbReference>
<dbReference type="Proteomes" id="UP000232455">
    <property type="component" value="Unassembled WGS sequence"/>
</dbReference>
<evidence type="ECO:0000313" key="14">
    <source>
        <dbReference type="EMBL" id="PKA73286.1"/>
    </source>
</evidence>
<evidence type="ECO:0000256" key="8">
    <source>
        <dbReference type="ARBA" id="ARBA00023136"/>
    </source>
</evidence>
<dbReference type="InterPro" id="IPR059040">
    <property type="entry name" value="HH_CyaD-like"/>
</dbReference>
<evidence type="ECO:0000256" key="6">
    <source>
        <dbReference type="ARBA" id="ARBA00022692"/>
    </source>
</evidence>
<dbReference type="RefSeq" id="WP_100846122.1">
    <property type="nucleotide sequence ID" value="NZ_PHHE01000001.1"/>
</dbReference>
<dbReference type="InterPro" id="IPR010129">
    <property type="entry name" value="T1SS_HlyD"/>
</dbReference>
<dbReference type="PROSITE" id="PS00543">
    <property type="entry name" value="HLYD_FAMILY"/>
    <property type="match status" value="1"/>
</dbReference>
<reference evidence="13 15" key="1">
    <citation type="submission" date="2017-11" db="EMBL/GenBank/DDBJ databases">
        <title>Genome sequencing of a diverse group of Pseudomonas species.</title>
        <authorList>
            <person name="Loper J."/>
        </authorList>
    </citation>
    <scope>NUCLEOTIDE SEQUENCE [LARGE SCALE GENOMIC DNA]</scope>
    <source>
        <strain evidence="13 15">LMG 25716</strain>
    </source>
</reference>
<dbReference type="Gene3D" id="2.40.30.170">
    <property type="match status" value="1"/>
</dbReference>
<dbReference type="Pfam" id="PF25988">
    <property type="entry name" value="HH_CyaD"/>
    <property type="match status" value="1"/>
</dbReference>
<keyword evidence="8 9" id="KW-0472">Membrane</keyword>
<dbReference type="PRINTS" id="PR01490">
    <property type="entry name" value="RTXTOXIND"/>
</dbReference>
<dbReference type="Gene3D" id="1.10.287.470">
    <property type="entry name" value="Helix hairpin bin"/>
    <property type="match status" value="1"/>
</dbReference>
<dbReference type="PANTHER" id="PTHR30386:SF27">
    <property type="entry name" value="MEMBRANE FUSION PROTEIN (MFP) FAMILY PROTEIN"/>
    <property type="match status" value="1"/>
</dbReference>
<keyword evidence="3 9" id="KW-0813">Transport</keyword>
<keyword evidence="4 9" id="KW-1003">Cell membrane</keyword>
<evidence type="ECO:0000313" key="13">
    <source>
        <dbReference type="EMBL" id="PKA69071.1"/>
    </source>
</evidence>
<comment type="caution">
    <text evidence="13">The sequence shown here is derived from an EMBL/GenBank/DDBJ whole genome shotgun (WGS) entry which is preliminary data.</text>
</comment>
<dbReference type="Pfam" id="PF26002">
    <property type="entry name" value="Beta-barrel_AprE"/>
    <property type="match status" value="1"/>
</dbReference>
<dbReference type="PANTHER" id="PTHR30386">
    <property type="entry name" value="MEMBRANE FUSION SUBUNIT OF EMRAB-TOLC MULTIDRUG EFFLUX PUMP"/>
    <property type="match status" value="1"/>
</dbReference>
<evidence type="ECO:0000256" key="7">
    <source>
        <dbReference type="ARBA" id="ARBA00022989"/>
    </source>
</evidence>
<evidence type="ECO:0000259" key="11">
    <source>
        <dbReference type="Pfam" id="PF25988"/>
    </source>
</evidence>
<keyword evidence="7 9" id="KW-1133">Transmembrane helix</keyword>
<dbReference type="EMBL" id="PHHE01000001">
    <property type="protein sequence ID" value="PKA69071.1"/>
    <property type="molecule type" value="Genomic_DNA"/>
</dbReference>
<dbReference type="InterPro" id="IPR050739">
    <property type="entry name" value="MFP"/>
</dbReference>
<keyword evidence="15" id="KW-1185">Reference proteome</keyword>
<feature type="domain" description="CyaD-like alpha-helical hairpin" evidence="11">
    <location>
        <begin position="124"/>
        <end position="311"/>
    </location>
</feature>
<evidence type="ECO:0000256" key="4">
    <source>
        <dbReference type="ARBA" id="ARBA00022475"/>
    </source>
</evidence>
<gene>
    <name evidence="13" type="ORF">ATI02_1889</name>
    <name evidence="14" type="ORF">ATI02_6413</name>
</gene>
<feature type="transmembrane region" description="Helical" evidence="9">
    <location>
        <begin position="51"/>
        <end position="72"/>
    </location>
</feature>
<dbReference type="SUPFAM" id="SSF111369">
    <property type="entry name" value="HlyD-like secretion proteins"/>
    <property type="match status" value="1"/>
</dbReference>